<evidence type="ECO:0000259" key="7">
    <source>
        <dbReference type="PROSITE" id="PS50048"/>
    </source>
</evidence>
<dbReference type="GO" id="GO:0003677">
    <property type="term" value="F:DNA binding"/>
    <property type="evidence" value="ECO:0007669"/>
    <property type="project" value="InterPro"/>
</dbReference>
<dbReference type="GO" id="GO:0008270">
    <property type="term" value="F:zinc ion binding"/>
    <property type="evidence" value="ECO:0007669"/>
    <property type="project" value="InterPro"/>
</dbReference>
<dbReference type="AlphaFoldDB" id="A0A1Y2EE48"/>
<dbReference type="Pfam" id="PF00172">
    <property type="entry name" value="Zn_clus"/>
    <property type="match status" value="1"/>
</dbReference>
<keyword evidence="5" id="KW-0539">Nucleus</keyword>
<dbReference type="InterPro" id="IPR001138">
    <property type="entry name" value="Zn2Cys6_DnaBD"/>
</dbReference>
<dbReference type="InterPro" id="IPR007219">
    <property type="entry name" value="XnlR_reg_dom"/>
</dbReference>
<evidence type="ECO:0000256" key="3">
    <source>
        <dbReference type="ARBA" id="ARBA00023015"/>
    </source>
</evidence>
<evidence type="ECO:0000313" key="9">
    <source>
        <dbReference type="Proteomes" id="UP000193689"/>
    </source>
</evidence>
<dbReference type="CDD" id="cd12148">
    <property type="entry name" value="fungal_TF_MHR"/>
    <property type="match status" value="1"/>
</dbReference>
<evidence type="ECO:0000256" key="1">
    <source>
        <dbReference type="ARBA" id="ARBA00004123"/>
    </source>
</evidence>
<dbReference type="InterPro" id="IPR036864">
    <property type="entry name" value="Zn2-C6_fun-type_DNA-bd_sf"/>
</dbReference>
<keyword evidence="3" id="KW-0805">Transcription regulation</keyword>
<feature type="region of interest" description="Disordered" evidence="6">
    <location>
        <begin position="620"/>
        <end position="651"/>
    </location>
</feature>
<dbReference type="PANTHER" id="PTHR47338:SF10">
    <property type="entry name" value="TRANSCRIPTION FACTOR DOMAIN-CONTAINING PROTEIN-RELATED"/>
    <property type="match status" value="1"/>
</dbReference>
<dbReference type="GeneID" id="63775584"/>
<feature type="region of interest" description="Disordered" evidence="6">
    <location>
        <begin position="699"/>
        <end position="727"/>
    </location>
</feature>
<dbReference type="STRING" id="1141098.A0A1Y2EE48"/>
<evidence type="ECO:0000256" key="4">
    <source>
        <dbReference type="ARBA" id="ARBA00023163"/>
    </source>
</evidence>
<name>A0A1Y2EE48_9PEZI</name>
<dbReference type="Gene3D" id="4.10.240.10">
    <property type="entry name" value="Zn(2)-C6 fungal-type DNA-binding domain"/>
    <property type="match status" value="1"/>
</dbReference>
<dbReference type="Pfam" id="PF04082">
    <property type="entry name" value="Fungal_trans"/>
    <property type="match status" value="1"/>
</dbReference>
<evidence type="ECO:0000256" key="5">
    <source>
        <dbReference type="ARBA" id="ARBA00023242"/>
    </source>
</evidence>
<dbReference type="SMART" id="SM00906">
    <property type="entry name" value="Fungal_trans"/>
    <property type="match status" value="1"/>
</dbReference>
<keyword evidence="9" id="KW-1185">Reference proteome</keyword>
<dbReference type="RefSeq" id="XP_040719801.1">
    <property type="nucleotide sequence ID" value="XM_040859372.1"/>
</dbReference>
<proteinExistence type="predicted"/>
<comment type="caution">
    <text evidence="8">The sequence shown here is derived from an EMBL/GenBank/DDBJ whole genome shotgun (WGS) entry which is preliminary data.</text>
</comment>
<dbReference type="CDD" id="cd00067">
    <property type="entry name" value="GAL4"/>
    <property type="match status" value="1"/>
</dbReference>
<dbReference type="GO" id="GO:0005634">
    <property type="term" value="C:nucleus"/>
    <property type="evidence" value="ECO:0007669"/>
    <property type="project" value="UniProtKB-SubCell"/>
</dbReference>
<dbReference type="SUPFAM" id="SSF57701">
    <property type="entry name" value="Zn2/Cys6 DNA-binding domain"/>
    <property type="match status" value="1"/>
</dbReference>
<sequence length="845" mass="93886">MMPLNDSSTESAANPGTGSGEPLACINCRNRKLRCDRAKPACTRCARLNTDCIYPESRRKPAFKRRNVKELEARLAQVEVLLQEAGGNRNAPEDKERAREAEVVEFDFSVPPVLEHVFLEGLDYTEPITPIDGDHTFSMPQSFPYAMPSAPSDAPRTSSTPFSDELMGLGISEPLPPFEVMEELNRIFFERHAHFVPLINPTRYLQAFYSAPHMKPPMCLQYAVWALACNGNDKYGSYHDIFYQRARQYAEADEMKGYGEHFITVAHAQAWCCIATDEAKSMLFTRAAMSSARTVRLVEMMGLHRLDCPPEEISPTLQPPADWQELEERRRTFWGAFCIDSHCSISTGWPNLIDSSEITTHLPASEWAFHSGQEAESCRIDQAVKGFSYSSFGATVLICHLFNQILKHAHRPKPNDNPDDYDYGGFWQRHREIDNTLSSAFMFLPSGFRMPENYRDPTAVHTNLNLHASVICLHHAAIDKIDKHKLPNSIKKASQDRLLTAAQEIVNIIKTTTSVDTHPKSSLAALSLYCAASVYIYQCKDTQPSPTNIGNLDFIISAMDAIGRAHVITRAFLKQLILDIDRNGIRHFVKLRKPDYLGPSIAVGSHNIPLLVRSNISRHSEMQPPLPGRLPLGNPKGNVSEDRMGKSGTGYTQDTEVHEVQSGSSPDQSVANQNLLANTSSSVPGLPPRGNDCAWSQSRVFRQTESSSSNPSPPEMSTTTNTTPPVDQYKPPFAYNSQYNPDAQFAGVTHNLPHRTSSTGMNPQKGVDMGNNTFENVCTTEFRTAGRDSNAQVRRGIDNWDMASVCMQAPFRNSAVTEQAPWTMLNGVGGVDWSAGQGGSNGRDK</sequence>
<dbReference type="Proteomes" id="UP000193689">
    <property type="component" value="Unassembled WGS sequence"/>
</dbReference>
<feature type="compositionally biased region" description="Low complexity" evidence="6">
    <location>
        <begin position="704"/>
        <end position="725"/>
    </location>
</feature>
<keyword evidence="4" id="KW-0804">Transcription</keyword>
<feature type="domain" description="Zn(2)-C6 fungal-type" evidence="7">
    <location>
        <begin position="24"/>
        <end position="54"/>
    </location>
</feature>
<dbReference type="GO" id="GO:0006351">
    <property type="term" value="P:DNA-templated transcription"/>
    <property type="evidence" value="ECO:0007669"/>
    <property type="project" value="InterPro"/>
</dbReference>
<gene>
    <name evidence="8" type="ORF">BCR38DRAFT_420234</name>
</gene>
<dbReference type="PROSITE" id="PS00463">
    <property type="entry name" value="ZN2_CY6_FUNGAL_1"/>
    <property type="match status" value="1"/>
</dbReference>
<comment type="subcellular location">
    <subcellularLocation>
        <location evidence="1">Nucleus</location>
    </subcellularLocation>
</comment>
<evidence type="ECO:0000313" key="8">
    <source>
        <dbReference type="EMBL" id="ORY69851.1"/>
    </source>
</evidence>
<dbReference type="PANTHER" id="PTHR47338">
    <property type="entry name" value="ZN(II)2CYS6 TRANSCRIPTION FACTOR (EUROFUNG)-RELATED"/>
    <property type="match status" value="1"/>
</dbReference>
<accession>A0A1Y2EE48</accession>
<evidence type="ECO:0000256" key="6">
    <source>
        <dbReference type="SAM" id="MobiDB-lite"/>
    </source>
</evidence>
<organism evidence="8 9">
    <name type="scientific">Pseudomassariella vexata</name>
    <dbReference type="NCBI Taxonomy" id="1141098"/>
    <lineage>
        <taxon>Eukaryota</taxon>
        <taxon>Fungi</taxon>
        <taxon>Dikarya</taxon>
        <taxon>Ascomycota</taxon>
        <taxon>Pezizomycotina</taxon>
        <taxon>Sordariomycetes</taxon>
        <taxon>Xylariomycetidae</taxon>
        <taxon>Amphisphaeriales</taxon>
        <taxon>Pseudomassariaceae</taxon>
        <taxon>Pseudomassariella</taxon>
    </lineage>
</organism>
<dbReference type="PROSITE" id="PS50048">
    <property type="entry name" value="ZN2_CY6_FUNGAL_2"/>
    <property type="match status" value="1"/>
</dbReference>
<protein>
    <recommendedName>
        <fullName evidence="7">Zn(2)-C6 fungal-type domain-containing protein</fullName>
    </recommendedName>
</protein>
<evidence type="ECO:0000256" key="2">
    <source>
        <dbReference type="ARBA" id="ARBA00022723"/>
    </source>
</evidence>
<dbReference type="SMART" id="SM00066">
    <property type="entry name" value="GAL4"/>
    <property type="match status" value="1"/>
</dbReference>
<reference evidence="8 9" key="1">
    <citation type="submission" date="2016-07" db="EMBL/GenBank/DDBJ databases">
        <title>Pervasive Adenine N6-methylation of Active Genes in Fungi.</title>
        <authorList>
            <consortium name="DOE Joint Genome Institute"/>
            <person name="Mondo S.J."/>
            <person name="Dannebaum R.O."/>
            <person name="Kuo R.C."/>
            <person name="Labutti K."/>
            <person name="Haridas S."/>
            <person name="Kuo A."/>
            <person name="Salamov A."/>
            <person name="Ahrendt S.R."/>
            <person name="Lipzen A."/>
            <person name="Sullivan W."/>
            <person name="Andreopoulos W.B."/>
            <person name="Clum A."/>
            <person name="Lindquist E."/>
            <person name="Daum C."/>
            <person name="Ramamoorthy G.K."/>
            <person name="Gryganskyi A."/>
            <person name="Culley D."/>
            <person name="Magnuson J.K."/>
            <person name="James T.Y."/>
            <person name="O'Malley M.A."/>
            <person name="Stajich J.E."/>
            <person name="Spatafora J.W."/>
            <person name="Visel A."/>
            <person name="Grigoriev I.V."/>
        </authorList>
    </citation>
    <scope>NUCLEOTIDE SEQUENCE [LARGE SCALE GENOMIC DNA]</scope>
    <source>
        <strain evidence="8 9">CBS 129021</strain>
    </source>
</reference>
<dbReference type="EMBL" id="MCFJ01000002">
    <property type="protein sequence ID" value="ORY69851.1"/>
    <property type="molecule type" value="Genomic_DNA"/>
</dbReference>
<dbReference type="OrthoDB" id="4456959at2759"/>
<dbReference type="InParanoid" id="A0A1Y2EE48"/>
<keyword evidence="2" id="KW-0479">Metal-binding</keyword>
<dbReference type="InterPro" id="IPR050815">
    <property type="entry name" value="TF_fung"/>
</dbReference>
<dbReference type="GO" id="GO:0000981">
    <property type="term" value="F:DNA-binding transcription factor activity, RNA polymerase II-specific"/>
    <property type="evidence" value="ECO:0007669"/>
    <property type="project" value="InterPro"/>
</dbReference>